<dbReference type="AlphaFoldDB" id="A0A382KH38"/>
<evidence type="ECO:0000313" key="2">
    <source>
        <dbReference type="EMBL" id="SVC24294.1"/>
    </source>
</evidence>
<name>A0A382KH38_9ZZZZ</name>
<feature type="non-terminal residue" evidence="2">
    <location>
        <position position="1"/>
    </location>
</feature>
<organism evidence="2">
    <name type="scientific">marine metagenome</name>
    <dbReference type="NCBI Taxonomy" id="408172"/>
    <lineage>
        <taxon>unclassified sequences</taxon>
        <taxon>metagenomes</taxon>
        <taxon>ecological metagenomes</taxon>
    </lineage>
</organism>
<dbReference type="GO" id="GO:0003676">
    <property type="term" value="F:nucleic acid binding"/>
    <property type="evidence" value="ECO:0007669"/>
    <property type="project" value="InterPro"/>
</dbReference>
<accession>A0A382KH38</accession>
<dbReference type="EMBL" id="UINC01080911">
    <property type="protein sequence ID" value="SVC24294.1"/>
    <property type="molecule type" value="Genomic_DNA"/>
</dbReference>
<dbReference type="Pfam" id="PF00575">
    <property type="entry name" value="S1"/>
    <property type="match status" value="1"/>
</dbReference>
<sequence length="270" mass="30157">FPVFSVVIFSGRRCRLSDEVSRRDDCWHIDELEEMYGELVTGGQLMSRDAKTEMVGLISQLGTWDDIEYTGGRTLEGDIADESGIVSRDGIEIVREGGMSVEIEFSRGRLATILLGPSLKALVKDGSGTNSTIRLDPFCKLNVVLPGGRRAGIPVQQVRHFSYGHEGIEHWRLKRNTRREEIGVGTVDRSKEREIFEKGKRLSGTAINWTDGGLWVSLDIGGVDGILPNDQFQWLDNSKRVFVKGVEVPVIMNNISNSGIIYLRYDDIPD</sequence>
<evidence type="ECO:0000259" key="1">
    <source>
        <dbReference type="PROSITE" id="PS50126"/>
    </source>
</evidence>
<reference evidence="2" key="1">
    <citation type="submission" date="2018-05" db="EMBL/GenBank/DDBJ databases">
        <authorList>
            <person name="Lanie J.A."/>
            <person name="Ng W.-L."/>
            <person name="Kazmierczak K.M."/>
            <person name="Andrzejewski T.M."/>
            <person name="Davidsen T.M."/>
            <person name="Wayne K.J."/>
            <person name="Tettelin H."/>
            <person name="Glass J.I."/>
            <person name="Rusch D."/>
            <person name="Podicherti R."/>
            <person name="Tsui H.-C.T."/>
            <person name="Winkler M.E."/>
        </authorList>
    </citation>
    <scope>NUCLEOTIDE SEQUENCE</scope>
</reference>
<dbReference type="InterPro" id="IPR012340">
    <property type="entry name" value="NA-bd_OB-fold"/>
</dbReference>
<dbReference type="PROSITE" id="PS50126">
    <property type="entry name" value="S1"/>
    <property type="match status" value="1"/>
</dbReference>
<gene>
    <name evidence="2" type="ORF">METZ01_LOCUS277148</name>
</gene>
<feature type="domain" description="S1 motif" evidence="1">
    <location>
        <begin position="199"/>
        <end position="266"/>
    </location>
</feature>
<proteinExistence type="predicted"/>
<dbReference type="SUPFAM" id="SSF50249">
    <property type="entry name" value="Nucleic acid-binding proteins"/>
    <property type="match status" value="1"/>
</dbReference>
<dbReference type="InterPro" id="IPR003029">
    <property type="entry name" value="S1_domain"/>
</dbReference>
<protein>
    <recommendedName>
        <fullName evidence="1">S1 motif domain-containing protein</fullName>
    </recommendedName>
</protein>